<organism evidence="2">
    <name type="scientific">Sesamum radiatum</name>
    <name type="common">Black benniseed</name>
    <dbReference type="NCBI Taxonomy" id="300843"/>
    <lineage>
        <taxon>Eukaryota</taxon>
        <taxon>Viridiplantae</taxon>
        <taxon>Streptophyta</taxon>
        <taxon>Embryophyta</taxon>
        <taxon>Tracheophyta</taxon>
        <taxon>Spermatophyta</taxon>
        <taxon>Magnoliopsida</taxon>
        <taxon>eudicotyledons</taxon>
        <taxon>Gunneridae</taxon>
        <taxon>Pentapetalae</taxon>
        <taxon>asterids</taxon>
        <taxon>lamiids</taxon>
        <taxon>Lamiales</taxon>
        <taxon>Pedaliaceae</taxon>
        <taxon>Sesamum</taxon>
    </lineage>
</organism>
<proteinExistence type="predicted"/>
<dbReference type="AlphaFoldDB" id="A0AAW2VPI7"/>
<protein>
    <submittedName>
        <fullName evidence="2">Uncharacterized protein</fullName>
    </submittedName>
</protein>
<feature type="region of interest" description="Disordered" evidence="1">
    <location>
        <begin position="1"/>
        <end position="64"/>
    </location>
</feature>
<reference evidence="2" key="2">
    <citation type="journal article" date="2024" name="Plant">
        <title>Genomic evolution and insights into agronomic trait innovations of Sesamum species.</title>
        <authorList>
            <person name="Miao H."/>
            <person name="Wang L."/>
            <person name="Qu L."/>
            <person name="Liu H."/>
            <person name="Sun Y."/>
            <person name="Le M."/>
            <person name="Wang Q."/>
            <person name="Wei S."/>
            <person name="Zheng Y."/>
            <person name="Lin W."/>
            <person name="Duan Y."/>
            <person name="Cao H."/>
            <person name="Xiong S."/>
            <person name="Wang X."/>
            <person name="Wei L."/>
            <person name="Li C."/>
            <person name="Ma Q."/>
            <person name="Ju M."/>
            <person name="Zhao R."/>
            <person name="Li G."/>
            <person name="Mu C."/>
            <person name="Tian Q."/>
            <person name="Mei H."/>
            <person name="Zhang T."/>
            <person name="Gao T."/>
            <person name="Zhang H."/>
        </authorList>
    </citation>
    <scope>NUCLEOTIDE SEQUENCE</scope>
    <source>
        <strain evidence="2">G02</strain>
    </source>
</reference>
<evidence type="ECO:0000256" key="1">
    <source>
        <dbReference type="SAM" id="MobiDB-lite"/>
    </source>
</evidence>
<evidence type="ECO:0000313" key="2">
    <source>
        <dbReference type="EMBL" id="KAL0431031.1"/>
    </source>
</evidence>
<comment type="caution">
    <text evidence="2">The sequence shown here is derived from an EMBL/GenBank/DDBJ whole genome shotgun (WGS) entry which is preliminary data.</text>
</comment>
<accession>A0AAW2VPI7</accession>
<feature type="compositionally biased region" description="Pro residues" evidence="1">
    <location>
        <begin position="42"/>
        <end position="57"/>
    </location>
</feature>
<dbReference type="EMBL" id="JACGWJ010000003">
    <property type="protein sequence ID" value="KAL0431031.1"/>
    <property type="molecule type" value="Genomic_DNA"/>
</dbReference>
<name>A0AAW2VPI7_SESRA</name>
<sequence>MRARKAAVREQKKHEQESAQPQVGSSISAAFLRASTRSGCSSPPPAMHTAGPSPPQKRPQGVPSIAWGDACAAGVSSTGCCGKDDLS</sequence>
<reference evidence="2" key="1">
    <citation type="submission" date="2020-06" db="EMBL/GenBank/DDBJ databases">
        <authorList>
            <person name="Li T."/>
            <person name="Hu X."/>
            <person name="Zhang T."/>
            <person name="Song X."/>
            <person name="Zhang H."/>
            <person name="Dai N."/>
            <person name="Sheng W."/>
            <person name="Hou X."/>
            <person name="Wei L."/>
        </authorList>
    </citation>
    <scope>NUCLEOTIDE SEQUENCE</scope>
    <source>
        <strain evidence="2">G02</strain>
        <tissue evidence="2">Leaf</tissue>
    </source>
</reference>
<feature type="compositionally biased region" description="Basic and acidic residues" evidence="1">
    <location>
        <begin position="7"/>
        <end position="17"/>
    </location>
</feature>
<gene>
    <name evidence="2" type="ORF">Sradi_0729100</name>
</gene>
<feature type="compositionally biased region" description="Polar residues" evidence="1">
    <location>
        <begin position="18"/>
        <end position="28"/>
    </location>
</feature>